<sequence>MSTLMFLLLARFAHTGKHPVPIVLKGKGHRVSLKRSISEYTVTDINFPTQEQDDDSRKTEKVREREDSAARFATEERDTGTQVGLGNYKAGRRADDQSQYKTLCRISPRVSPLTSYLQKRRKMFMAQ</sequence>
<keyword evidence="2" id="KW-0732">Signal</keyword>
<evidence type="ECO:0008006" key="5">
    <source>
        <dbReference type="Google" id="ProtNLM"/>
    </source>
</evidence>
<protein>
    <recommendedName>
        <fullName evidence="5">Secreted protein</fullName>
    </recommendedName>
</protein>
<organism evidence="3 4">
    <name type="scientific">Triplophysa rosa</name>
    <name type="common">Cave loach</name>
    <dbReference type="NCBI Taxonomy" id="992332"/>
    <lineage>
        <taxon>Eukaryota</taxon>
        <taxon>Metazoa</taxon>
        <taxon>Chordata</taxon>
        <taxon>Craniata</taxon>
        <taxon>Vertebrata</taxon>
        <taxon>Euteleostomi</taxon>
        <taxon>Actinopterygii</taxon>
        <taxon>Neopterygii</taxon>
        <taxon>Teleostei</taxon>
        <taxon>Ostariophysi</taxon>
        <taxon>Cypriniformes</taxon>
        <taxon>Nemacheilidae</taxon>
        <taxon>Triplophysa</taxon>
    </lineage>
</organism>
<name>A0A9W7WEZ8_TRIRA</name>
<evidence type="ECO:0000256" key="1">
    <source>
        <dbReference type="SAM" id="MobiDB-lite"/>
    </source>
</evidence>
<accession>A0A9W7WEZ8</accession>
<comment type="caution">
    <text evidence="3">The sequence shown here is derived from an EMBL/GenBank/DDBJ whole genome shotgun (WGS) entry which is preliminary data.</text>
</comment>
<dbReference type="AlphaFoldDB" id="A0A9W7WEZ8"/>
<keyword evidence="4" id="KW-1185">Reference proteome</keyword>
<feature type="chain" id="PRO_5040932455" description="Secreted protein" evidence="2">
    <location>
        <begin position="16"/>
        <end position="127"/>
    </location>
</feature>
<reference evidence="3" key="1">
    <citation type="submission" date="2021-02" db="EMBL/GenBank/DDBJ databases">
        <title>Comparative genomics reveals that relaxation of natural selection precedes convergent phenotypic evolution of cavefish.</title>
        <authorList>
            <person name="Peng Z."/>
        </authorList>
    </citation>
    <scope>NUCLEOTIDE SEQUENCE</scope>
    <source>
        <tissue evidence="3">Muscle</tissue>
    </source>
</reference>
<gene>
    <name evidence="3" type="ORF">IRJ41_002707</name>
</gene>
<evidence type="ECO:0000256" key="2">
    <source>
        <dbReference type="SAM" id="SignalP"/>
    </source>
</evidence>
<dbReference type="EMBL" id="JAFHDT010000017">
    <property type="protein sequence ID" value="KAI7797416.1"/>
    <property type="molecule type" value="Genomic_DNA"/>
</dbReference>
<evidence type="ECO:0000313" key="3">
    <source>
        <dbReference type="EMBL" id="KAI7797416.1"/>
    </source>
</evidence>
<feature type="compositionally biased region" description="Basic and acidic residues" evidence="1">
    <location>
        <begin position="55"/>
        <end position="79"/>
    </location>
</feature>
<feature type="region of interest" description="Disordered" evidence="1">
    <location>
        <begin position="44"/>
        <end position="95"/>
    </location>
</feature>
<proteinExistence type="predicted"/>
<dbReference type="Proteomes" id="UP001059041">
    <property type="component" value="Linkage Group LG17"/>
</dbReference>
<feature type="signal peptide" evidence="2">
    <location>
        <begin position="1"/>
        <end position="15"/>
    </location>
</feature>
<evidence type="ECO:0000313" key="4">
    <source>
        <dbReference type="Proteomes" id="UP001059041"/>
    </source>
</evidence>